<sequence length="346" mass="35649">MTTAPAVVPQRADVAAWFGERAAAVDAGAADVRDGLAWLGAADLLAPAGSGLPHAVSLVETVAGECMASAFSLWAQRMVLEYLDLSGDRRGDLDELRAGCRVGATAMAPALRDVAGLEPVPVVATPAGDGGLVLDGPIRWASNLFPGATVVLPVRLGPEGERRAIMRIETDRPGVHVAPRPELLALNGTGSSSVTLEGVRVGEADVLSTDLRGFVDAVRPAFLLVQAAFCVGLAGRSAAEARARATGQNAELAGDAEAVAARAAEVHDRLHAAAESPAALGPADLLRLRLDAAHVATEATRTEAAVRGGAGYLATSPVARRLREGAFLPIQSPTEGHLRWELSRCG</sequence>
<dbReference type="Proteomes" id="UP000586918">
    <property type="component" value="Unassembled WGS sequence"/>
</dbReference>
<accession>A0A848DRM9</accession>
<evidence type="ECO:0000313" key="2">
    <source>
        <dbReference type="Proteomes" id="UP000586918"/>
    </source>
</evidence>
<name>A0A848DRM9_9PSEU</name>
<keyword evidence="2" id="KW-1185">Reference proteome</keyword>
<dbReference type="EMBL" id="JAAXKZ010000141">
    <property type="protein sequence ID" value="NMH94924.1"/>
    <property type="molecule type" value="Genomic_DNA"/>
</dbReference>
<dbReference type="Gene3D" id="2.40.110.10">
    <property type="entry name" value="Butyryl-CoA Dehydrogenase, subunit A, domain 2"/>
    <property type="match status" value="1"/>
</dbReference>
<dbReference type="RefSeq" id="WP_169415597.1">
    <property type="nucleotide sequence ID" value="NZ_JAAXKZ010000141.1"/>
</dbReference>
<dbReference type="AlphaFoldDB" id="A0A848DRM9"/>
<organism evidence="1 2">
    <name type="scientific">Pseudonocardia bannensis</name>
    <dbReference type="NCBI Taxonomy" id="630973"/>
    <lineage>
        <taxon>Bacteria</taxon>
        <taxon>Bacillati</taxon>
        <taxon>Actinomycetota</taxon>
        <taxon>Actinomycetes</taxon>
        <taxon>Pseudonocardiales</taxon>
        <taxon>Pseudonocardiaceae</taxon>
        <taxon>Pseudonocardia</taxon>
    </lineage>
</organism>
<dbReference type="GO" id="GO:0016627">
    <property type="term" value="F:oxidoreductase activity, acting on the CH-CH group of donors"/>
    <property type="evidence" value="ECO:0007669"/>
    <property type="project" value="InterPro"/>
</dbReference>
<dbReference type="SUPFAM" id="SSF47203">
    <property type="entry name" value="Acyl-CoA dehydrogenase C-terminal domain-like"/>
    <property type="match status" value="1"/>
</dbReference>
<gene>
    <name evidence="1" type="ORF">HF519_25805</name>
</gene>
<dbReference type="InterPro" id="IPR046373">
    <property type="entry name" value="Acyl-CoA_Oxase/DH_mid-dom_sf"/>
</dbReference>
<comment type="caution">
    <text evidence="1">The sequence shown here is derived from an EMBL/GenBank/DDBJ whole genome shotgun (WGS) entry which is preliminary data.</text>
</comment>
<dbReference type="SUPFAM" id="SSF56645">
    <property type="entry name" value="Acyl-CoA dehydrogenase NM domain-like"/>
    <property type="match status" value="1"/>
</dbReference>
<reference evidence="1 2" key="1">
    <citation type="submission" date="2020-04" db="EMBL/GenBank/DDBJ databases">
        <authorList>
            <person name="Klaysubun C."/>
            <person name="Duangmal K."/>
            <person name="Lipun K."/>
        </authorList>
    </citation>
    <scope>NUCLEOTIDE SEQUENCE [LARGE SCALE GENOMIC DNA]</scope>
    <source>
        <strain evidence="1 2">DSM 45300</strain>
    </source>
</reference>
<dbReference type="InterPro" id="IPR009100">
    <property type="entry name" value="AcylCoA_DH/oxidase_NM_dom_sf"/>
</dbReference>
<evidence type="ECO:0000313" key="1">
    <source>
        <dbReference type="EMBL" id="NMH94924.1"/>
    </source>
</evidence>
<proteinExistence type="predicted"/>
<protein>
    <submittedName>
        <fullName evidence="1">Acyl-CoA/acyl-ACP dehydrogenase</fullName>
    </submittedName>
</protein>
<dbReference type="InterPro" id="IPR036250">
    <property type="entry name" value="AcylCo_DH-like_C"/>
</dbReference>